<comment type="caution">
    <text evidence="1">The sequence shown here is derived from an EMBL/GenBank/DDBJ whole genome shotgun (WGS) entry which is preliminary data.</text>
</comment>
<protein>
    <submittedName>
        <fullName evidence="1">Uncharacterized protein</fullName>
    </submittedName>
</protein>
<dbReference type="Proteomes" id="UP000619265">
    <property type="component" value="Unassembled WGS sequence"/>
</dbReference>
<evidence type="ECO:0000313" key="1">
    <source>
        <dbReference type="EMBL" id="KAF5482499.1"/>
    </source>
</evidence>
<sequence>MAPEAMHGSFERVNLKGRNIGAAMFVPSSDTRGESHDCCCINIYINNNIQGINNSILHGSEVKLRDPGVSLFFGEVKLDRGSQTNKKRVCQENNILGVGLGFCLRSYVLKHKYAHVPFPHADVIPSPRVLLFLDKLSPQVININTAIPQIMFVST</sequence>
<name>A0A834D5B9_JUGRE</name>
<dbReference type="Gramene" id="Jr01_33050_p1">
    <property type="protein sequence ID" value="cds.Jr01_33050_p1"/>
    <property type="gene ID" value="Jr01_33050"/>
</dbReference>
<dbReference type="EMBL" id="LIHL02000001">
    <property type="protein sequence ID" value="KAF5482499.1"/>
    <property type="molecule type" value="Genomic_DNA"/>
</dbReference>
<reference evidence="1" key="2">
    <citation type="submission" date="2020-03" db="EMBL/GenBank/DDBJ databases">
        <title>Walnut 2.0.</title>
        <authorList>
            <person name="Marrano A."/>
            <person name="Britton M."/>
            <person name="Zimin A.V."/>
            <person name="Zaini P.A."/>
            <person name="Workman R."/>
            <person name="Puiu D."/>
            <person name="Bianco L."/>
            <person name="Allen B.J."/>
            <person name="Troggio M."/>
            <person name="Leslie C.A."/>
            <person name="Timp W."/>
            <person name="Dendekar A."/>
            <person name="Salzberg S.L."/>
            <person name="Neale D.B."/>
        </authorList>
    </citation>
    <scope>NUCLEOTIDE SEQUENCE</scope>
    <source>
        <tissue evidence="1">Leaves</tissue>
    </source>
</reference>
<proteinExistence type="predicted"/>
<organism evidence="1 2">
    <name type="scientific">Juglans regia</name>
    <name type="common">English walnut</name>
    <dbReference type="NCBI Taxonomy" id="51240"/>
    <lineage>
        <taxon>Eukaryota</taxon>
        <taxon>Viridiplantae</taxon>
        <taxon>Streptophyta</taxon>
        <taxon>Embryophyta</taxon>
        <taxon>Tracheophyta</taxon>
        <taxon>Spermatophyta</taxon>
        <taxon>Magnoliopsida</taxon>
        <taxon>eudicotyledons</taxon>
        <taxon>Gunneridae</taxon>
        <taxon>Pentapetalae</taxon>
        <taxon>rosids</taxon>
        <taxon>fabids</taxon>
        <taxon>Fagales</taxon>
        <taxon>Juglandaceae</taxon>
        <taxon>Juglans</taxon>
    </lineage>
</organism>
<accession>A0A834D5B9</accession>
<reference evidence="1" key="1">
    <citation type="submission" date="2015-10" db="EMBL/GenBank/DDBJ databases">
        <authorList>
            <person name="Martinez-Garcia P.J."/>
            <person name="Crepeau M.W."/>
            <person name="Puiu D."/>
            <person name="Gonzalez-Ibeas D."/>
            <person name="Whalen J."/>
            <person name="Stevens K."/>
            <person name="Paul R."/>
            <person name="Butterfield T."/>
            <person name="Britton M."/>
            <person name="Reagan R."/>
            <person name="Chakraborty S."/>
            <person name="Walawage S.L."/>
            <person name="Vasquez-Gross H.A."/>
            <person name="Cardeno C."/>
            <person name="Famula R."/>
            <person name="Pratt K."/>
            <person name="Kuruganti S."/>
            <person name="Aradhya M.K."/>
            <person name="Leslie C.A."/>
            <person name="Dandekar A.M."/>
            <person name="Salzberg S.L."/>
            <person name="Wegrzyn J.L."/>
            <person name="Langley C.H."/>
            <person name="Neale D.B."/>
        </authorList>
    </citation>
    <scope>NUCLEOTIDE SEQUENCE</scope>
    <source>
        <tissue evidence="1">Leaves</tissue>
    </source>
</reference>
<evidence type="ECO:0000313" key="2">
    <source>
        <dbReference type="Proteomes" id="UP000619265"/>
    </source>
</evidence>
<dbReference type="AlphaFoldDB" id="A0A834D5B9"/>
<gene>
    <name evidence="1" type="ORF">F2P56_003063</name>
</gene>